<dbReference type="Proteomes" id="UP000765509">
    <property type="component" value="Unassembled WGS sequence"/>
</dbReference>
<evidence type="ECO:0000313" key="3">
    <source>
        <dbReference type="Proteomes" id="UP000765509"/>
    </source>
</evidence>
<comment type="caution">
    <text evidence="2">The sequence shown here is derived from an EMBL/GenBank/DDBJ whole genome shotgun (WGS) entry which is preliminary data.</text>
</comment>
<gene>
    <name evidence="2" type="ORF">O181_113041</name>
</gene>
<evidence type="ECO:0000313" key="2">
    <source>
        <dbReference type="EMBL" id="MBW0573326.1"/>
    </source>
</evidence>
<name>A0A9Q3K460_9BASI</name>
<feature type="compositionally biased region" description="Polar residues" evidence="1">
    <location>
        <begin position="60"/>
        <end position="76"/>
    </location>
</feature>
<sequence>MHCSTKSTRSFHICGKLHELLPYCEKISEPSQQMQATQWMAFNDQKEKCDALNSRMEGKQPSSIQASAKNSPSIQLPQFECGKAATSSEQGQRQGTSHKTLQPGLQNPKDLAG</sequence>
<accession>A0A9Q3K460</accession>
<evidence type="ECO:0000256" key="1">
    <source>
        <dbReference type="SAM" id="MobiDB-lite"/>
    </source>
</evidence>
<dbReference type="EMBL" id="AVOT02091833">
    <property type="protein sequence ID" value="MBW0573326.1"/>
    <property type="molecule type" value="Genomic_DNA"/>
</dbReference>
<proteinExistence type="predicted"/>
<keyword evidence="3" id="KW-1185">Reference proteome</keyword>
<reference evidence="2" key="1">
    <citation type="submission" date="2021-03" db="EMBL/GenBank/DDBJ databases">
        <title>Draft genome sequence of rust myrtle Austropuccinia psidii MF-1, a brazilian biotype.</title>
        <authorList>
            <person name="Quecine M.C."/>
            <person name="Pachon D.M.R."/>
            <person name="Bonatelli M.L."/>
            <person name="Correr F.H."/>
            <person name="Franceschini L.M."/>
            <person name="Leite T.F."/>
            <person name="Margarido G.R.A."/>
            <person name="Almeida C.A."/>
            <person name="Ferrarezi J.A."/>
            <person name="Labate C.A."/>
        </authorList>
    </citation>
    <scope>NUCLEOTIDE SEQUENCE</scope>
    <source>
        <strain evidence="2">MF-1</strain>
    </source>
</reference>
<organism evidence="2 3">
    <name type="scientific">Austropuccinia psidii MF-1</name>
    <dbReference type="NCBI Taxonomy" id="1389203"/>
    <lineage>
        <taxon>Eukaryota</taxon>
        <taxon>Fungi</taxon>
        <taxon>Dikarya</taxon>
        <taxon>Basidiomycota</taxon>
        <taxon>Pucciniomycotina</taxon>
        <taxon>Pucciniomycetes</taxon>
        <taxon>Pucciniales</taxon>
        <taxon>Sphaerophragmiaceae</taxon>
        <taxon>Austropuccinia</taxon>
    </lineage>
</organism>
<feature type="compositionally biased region" description="Polar residues" evidence="1">
    <location>
        <begin position="85"/>
        <end position="105"/>
    </location>
</feature>
<dbReference type="AlphaFoldDB" id="A0A9Q3K460"/>
<feature type="region of interest" description="Disordered" evidence="1">
    <location>
        <begin position="50"/>
        <end position="113"/>
    </location>
</feature>
<protein>
    <submittedName>
        <fullName evidence="2">Uncharacterized protein</fullName>
    </submittedName>
</protein>